<organism evidence="1">
    <name type="scientific">Rhizobium leguminosarum</name>
    <dbReference type="NCBI Taxonomy" id="384"/>
    <lineage>
        <taxon>Bacteria</taxon>
        <taxon>Pseudomonadati</taxon>
        <taxon>Pseudomonadota</taxon>
        <taxon>Alphaproteobacteria</taxon>
        <taxon>Hyphomicrobiales</taxon>
        <taxon>Rhizobiaceae</taxon>
        <taxon>Rhizobium/Agrobacterium group</taxon>
        <taxon>Rhizobium</taxon>
    </lineage>
</organism>
<gene>
    <name evidence="1" type="ORF">A4A59_34850</name>
</gene>
<name>A0A154I7N3_RHILE</name>
<reference evidence="1" key="1">
    <citation type="submission" date="2016-03" db="EMBL/GenBank/DDBJ databases">
        <title>Microsymbionts genomes from the relict species Vavilovia formosa.</title>
        <authorList>
            <person name="Chirak E."/>
            <person name="Kimeklis A."/>
            <person name="Kopat V."/>
            <person name="Andronov E."/>
        </authorList>
    </citation>
    <scope>NUCLEOTIDE SEQUENCE [LARGE SCALE GENOMIC DNA]</scope>
    <source>
        <strain evidence="1">Vaf12</strain>
    </source>
</reference>
<protein>
    <submittedName>
        <fullName evidence="1">Uncharacterized protein</fullName>
    </submittedName>
</protein>
<comment type="caution">
    <text evidence="1">The sequence shown here is derived from an EMBL/GenBank/DDBJ whole genome shotgun (WGS) entry which is preliminary data.</text>
</comment>
<sequence>MRIKAAVTAIEQNTSTNTGAVDEHLRWLIRSDDGQLINLWYQRLRAGSTVEQLVAQRLLSKNFRGSSLDSLVAQRVLGVVSHAVREDVPLRLFIPFGGYKSPASREYPEASWAEVFAIAGMCELVSPICRIHAPGVVIEFSSDEAIVPLFMGADEVVLNRYRSRFDHILSVVAAGQHRNLKLKQSLLRDDYDIDGLSRRIRELGKALESRWFSNLFSDEKARLLGAAERNCFGALPMDLEDRMRVLTRSVCQHQAYLEIDNVERGTILFAPTTIPIALRRGLDGWLHLGSNRRSAVQFWIGAGVLDRRQTGKRAPILPPKRYLSLAPKSIGVSRSIINLDGMEQIPVMDAAIAAED</sequence>
<dbReference type="AlphaFoldDB" id="A0A154I7N3"/>
<dbReference type="EMBL" id="LVYU01000158">
    <property type="protein sequence ID" value="KZA96445.1"/>
    <property type="molecule type" value="Genomic_DNA"/>
</dbReference>
<proteinExistence type="predicted"/>
<accession>A0A154I7N3</accession>
<evidence type="ECO:0000313" key="1">
    <source>
        <dbReference type="EMBL" id="KZA96445.1"/>
    </source>
</evidence>